<feature type="region of interest" description="Disordered" evidence="2">
    <location>
        <begin position="55"/>
        <end position="79"/>
    </location>
</feature>
<keyword evidence="1" id="KW-0862">Zinc</keyword>
<dbReference type="Proteomes" id="UP000001798">
    <property type="component" value="Chromosome 11"/>
</dbReference>
<evidence type="ECO:0000256" key="1">
    <source>
        <dbReference type="PROSITE-ProRule" id="PRU00042"/>
    </source>
</evidence>
<organism evidence="4 5">
    <name type="scientific">Botryotinia fuckeliana (strain B05.10)</name>
    <name type="common">Noble rot fungus</name>
    <name type="synonym">Botrytis cinerea</name>
    <dbReference type="NCBI Taxonomy" id="332648"/>
    <lineage>
        <taxon>Eukaryota</taxon>
        <taxon>Fungi</taxon>
        <taxon>Dikarya</taxon>
        <taxon>Ascomycota</taxon>
        <taxon>Pezizomycotina</taxon>
        <taxon>Leotiomycetes</taxon>
        <taxon>Helotiales</taxon>
        <taxon>Sclerotiniaceae</taxon>
        <taxon>Botrytis</taxon>
    </lineage>
</organism>
<evidence type="ECO:0000256" key="2">
    <source>
        <dbReference type="SAM" id="MobiDB-lite"/>
    </source>
</evidence>
<accession>A0A384JVY7</accession>
<dbReference type="Gene3D" id="3.30.160.60">
    <property type="entry name" value="Classic Zinc Finger"/>
    <property type="match status" value="1"/>
</dbReference>
<dbReference type="SMART" id="SM00355">
    <property type="entry name" value="ZnF_C2H2"/>
    <property type="match status" value="4"/>
</dbReference>
<gene>
    <name evidence="4" type="ORF">BCIN_11g00650</name>
</gene>
<dbReference type="GeneID" id="5426352"/>
<reference evidence="4 5" key="2">
    <citation type="journal article" date="2012" name="Eukaryot. Cell">
        <title>Genome update of Botrytis cinerea strains B05.10 and T4.</title>
        <authorList>
            <person name="Staats M."/>
            <person name="van Kan J.A."/>
        </authorList>
    </citation>
    <scope>NUCLEOTIDE SEQUENCE [LARGE SCALE GENOMIC DNA]</scope>
    <source>
        <strain evidence="4 5">B05.10</strain>
    </source>
</reference>
<dbReference type="PROSITE" id="PS00028">
    <property type="entry name" value="ZINC_FINGER_C2H2_1"/>
    <property type="match status" value="1"/>
</dbReference>
<dbReference type="KEGG" id="bfu:BCIN_11g00650"/>
<keyword evidence="1" id="KW-0863">Zinc-finger</keyword>
<sequence length="426" mass="48384">MACRVCEFREDQRCCQHVNRDLPPEPHYTTTNSIFRPPTHSNVINQASVSNISHYSQSVGSKPIGSESTNQHQDPDIPHFSSYAPPTHLFCNSTRQIYHPPSLFYDPRAFTNNEHSHGSNSGWAKQSHLDDEAIQSSIAKPGQSTEPEVEWPGLGNPDVQRSFNIAYPSTNFTSINPLQAYSPSRCDVSGYANNWERDPRQQNNLVASVNEGIQVTIKDNSRIAQAGIVLKDPESSTISEAHYPYVNIAQPQYPTFYPYNHSQIQESFTVVATNQEPAAWDNQNQHSPSDGASDSYQLPCKCPHKKCGHNSKKIFKEYSEWEAHWYRAHEKRFSCQICSAVFGTNAEVKRHSTAIHEDGPKEFSCQVSDCAGRAKEFNRKHRLKEHKEKWHGHYYCPAMNCPRGPGHGFKDQKLLDEHRIKSHSHE</sequence>
<evidence type="ECO:0000313" key="5">
    <source>
        <dbReference type="Proteomes" id="UP000001798"/>
    </source>
</evidence>
<protein>
    <recommendedName>
        <fullName evidence="3">C2H2-type domain-containing protein</fullName>
    </recommendedName>
</protein>
<dbReference type="InterPro" id="IPR013087">
    <property type="entry name" value="Znf_C2H2_type"/>
</dbReference>
<keyword evidence="1" id="KW-0479">Metal-binding</keyword>
<keyword evidence="5" id="KW-1185">Reference proteome</keyword>
<dbReference type="VEuPathDB" id="FungiDB:Bcin11g00650"/>
<name>A0A384JVY7_BOTFB</name>
<feature type="domain" description="C2H2-type" evidence="3">
    <location>
        <begin position="333"/>
        <end position="361"/>
    </location>
</feature>
<evidence type="ECO:0000259" key="3">
    <source>
        <dbReference type="PROSITE" id="PS50157"/>
    </source>
</evidence>
<feature type="compositionally biased region" description="Polar residues" evidence="2">
    <location>
        <begin position="55"/>
        <end position="72"/>
    </location>
</feature>
<dbReference type="RefSeq" id="XP_001545892.1">
    <property type="nucleotide sequence ID" value="XM_001545842.2"/>
</dbReference>
<dbReference type="EMBL" id="CP009815">
    <property type="protein sequence ID" value="ATZ54720.1"/>
    <property type="molecule type" value="Genomic_DNA"/>
</dbReference>
<dbReference type="PROSITE" id="PS50157">
    <property type="entry name" value="ZINC_FINGER_C2H2_2"/>
    <property type="match status" value="1"/>
</dbReference>
<evidence type="ECO:0000313" key="4">
    <source>
        <dbReference type="EMBL" id="ATZ54720.1"/>
    </source>
</evidence>
<dbReference type="OrthoDB" id="3437960at2759"/>
<dbReference type="GO" id="GO:0008270">
    <property type="term" value="F:zinc ion binding"/>
    <property type="evidence" value="ECO:0007669"/>
    <property type="project" value="UniProtKB-KW"/>
</dbReference>
<reference evidence="4 5" key="1">
    <citation type="journal article" date="2011" name="PLoS Genet.">
        <title>Genomic analysis of the necrotrophic fungal pathogens Sclerotinia sclerotiorum and Botrytis cinerea.</title>
        <authorList>
            <person name="Amselem J."/>
            <person name="Cuomo C.A."/>
            <person name="van Kan J.A."/>
            <person name="Viaud M."/>
            <person name="Benito E.P."/>
            <person name="Couloux A."/>
            <person name="Coutinho P.M."/>
            <person name="de Vries R.P."/>
            <person name="Dyer P.S."/>
            <person name="Fillinger S."/>
            <person name="Fournier E."/>
            <person name="Gout L."/>
            <person name="Hahn M."/>
            <person name="Kohn L."/>
            <person name="Lapalu N."/>
            <person name="Plummer K.M."/>
            <person name="Pradier J.M."/>
            <person name="Quevillon E."/>
            <person name="Sharon A."/>
            <person name="Simon A."/>
            <person name="ten Have A."/>
            <person name="Tudzynski B."/>
            <person name="Tudzynski P."/>
            <person name="Wincker P."/>
            <person name="Andrew M."/>
            <person name="Anthouard V."/>
            <person name="Beever R.E."/>
            <person name="Beffa R."/>
            <person name="Benoit I."/>
            <person name="Bouzid O."/>
            <person name="Brault B."/>
            <person name="Chen Z."/>
            <person name="Choquer M."/>
            <person name="Collemare J."/>
            <person name="Cotton P."/>
            <person name="Danchin E.G."/>
            <person name="Da Silva C."/>
            <person name="Gautier A."/>
            <person name="Giraud C."/>
            <person name="Giraud T."/>
            <person name="Gonzalez C."/>
            <person name="Grossetete S."/>
            <person name="Guldener U."/>
            <person name="Henrissat B."/>
            <person name="Howlett B.J."/>
            <person name="Kodira C."/>
            <person name="Kretschmer M."/>
            <person name="Lappartient A."/>
            <person name="Leroch M."/>
            <person name="Levis C."/>
            <person name="Mauceli E."/>
            <person name="Neuveglise C."/>
            <person name="Oeser B."/>
            <person name="Pearson M."/>
            <person name="Poulain J."/>
            <person name="Poussereau N."/>
            <person name="Quesneville H."/>
            <person name="Rascle C."/>
            <person name="Schumacher J."/>
            <person name="Segurens B."/>
            <person name="Sexton A."/>
            <person name="Silva E."/>
            <person name="Sirven C."/>
            <person name="Soanes D.M."/>
            <person name="Talbot N.J."/>
            <person name="Templeton M."/>
            <person name="Yandava C."/>
            <person name="Yarden O."/>
            <person name="Zeng Q."/>
            <person name="Rollins J.A."/>
            <person name="Lebrun M.H."/>
            <person name="Dickman M."/>
        </authorList>
    </citation>
    <scope>NUCLEOTIDE SEQUENCE [LARGE SCALE GENOMIC DNA]</scope>
    <source>
        <strain evidence="4 5">B05.10</strain>
    </source>
</reference>
<reference evidence="4 5" key="3">
    <citation type="journal article" date="2017" name="Mol. Plant Pathol.">
        <title>A gapless genome sequence of the fungus Botrytis cinerea.</title>
        <authorList>
            <person name="Van Kan J.A."/>
            <person name="Stassen J.H."/>
            <person name="Mosbach A."/>
            <person name="Van Der Lee T.A."/>
            <person name="Faino L."/>
            <person name="Farmer A.D."/>
            <person name="Papasotiriou D.G."/>
            <person name="Zhou S."/>
            <person name="Seidl M.F."/>
            <person name="Cottam E."/>
            <person name="Edel D."/>
            <person name="Hahn M."/>
            <person name="Schwartz D.C."/>
            <person name="Dietrich R.A."/>
            <person name="Widdison S."/>
            <person name="Scalliet G."/>
        </authorList>
    </citation>
    <scope>NUCLEOTIDE SEQUENCE [LARGE SCALE GENOMIC DNA]</scope>
    <source>
        <strain evidence="4 5">B05.10</strain>
    </source>
</reference>
<proteinExistence type="predicted"/>
<dbReference type="AlphaFoldDB" id="A0A384JVY7"/>